<sequence>MADLADHYAAIREEFDYDRTDVAVGDLSAGLVDRAFAATTDADAVASAGDDTLFVASAGLTGTPHVGTVAQMFAVERLHDAGFDTQFLLADYEKYAGSGRDLDVVRGLADDYREFLDGVGYEGGVRTQYDDRDVMHTAFRLAPYFEFEDGVDFDRDPNDWEAKLRDAYDTHQVEHDDASGSTEFGGRMAALLCLADFLHPTLADGYDQTVFVLGIDEHPLYLFNEHYAAKTPFDPAFDCLFTRMVPGLDGYPKMSKTIPGSGITMDMAPDRVRRLVHEADDGAPPAASAVYRMMTLVSDYDADRLTDLEAACREGGEAWDAARAEYADYLAGLASEWPA</sequence>
<dbReference type="RefSeq" id="WP_232569909.1">
    <property type="nucleotide sequence ID" value="NZ_CP089466.1"/>
</dbReference>
<dbReference type="SUPFAM" id="SSF52374">
    <property type="entry name" value="Nucleotidylyl transferase"/>
    <property type="match status" value="1"/>
</dbReference>
<dbReference type="InterPro" id="IPR014729">
    <property type="entry name" value="Rossmann-like_a/b/a_fold"/>
</dbReference>
<accession>A0ABD5NHC0</accession>
<evidence type="ECO:0000313" key="1">
    <source>
        <dbReference type="EMBL" id="MFC3478716.1"/>
    </source>
</evidence>
<keyword evidence="2" id="KW-1185">Reference proteome</keyword>
<evidence type="ECO:0000313" key="2">
    <source>
        <dbReference type="Proteomes" id="UP001595660"/>
    </source>
</evidence>
<dbReference type="EMBL" id="JBHRWN010000002">
    <property type="protein sequence ID" value="MFC3478716.1"/>
    <property type="molecule type" value="Genomic_DNA"/>
</dbReference>
<organism evidence="1 2">
    <name type="scientific">Halobacterium litoreum</name>
    <dbReference type="NCBI Taxonomy" id="2039234"/>
    <lineage>
        <taxon>Archaea</taxon>
        <taxon>Methanobacteriati</taxon>
        <taxon>Methanobacteriota</taxon>
        <taxon>Stenosarchaea group</taxon>
        <taxon>Halobacteria</taxon>
        <taxon>Halobacteriales</taxon>
        <taxon>Halobacteriaceae</taxon>
        <taxon>Halobacterium</taxon>
    </lineage>
</organism>
<dbReference type="GeneID" id="69118271"/>
<dbReference type="Proteomes" id="UP001595660">
    <property type="component" value="Unassembled WGS sequence"/>
</dbReference>
<proteinExistence type="predicted"/>
<evidence type="ECO:0008006" key="3">
    <source>
        <dbReference type="Google" id="ProtNLM"/>
    </source>
</evidence>
<reference evidence="1 2" key="1">
    <citation type="journal article" date="2019" name="Int. J. Syst. Evol. Microbiol.">
        <title>The Global Catalogue of Microorganisms (GCM) 10K type strain sequencing project: providing services to taxonomists for standard genome sequencing and annotation.</title>
        <authorList>
            <consortium name="The Broad Institute Genomics Platform"/>
            <consortium name="The Broad Institute Genome Sequencing Center for Infectious Disease"/>
            <person name="Wu L."/>
            <person name="Ma J."/>
        </authorList>
    </citation>
    <scope>NUCLEOTIDE SEQUENCE [LARGE SCALE GENOMIC DNA]</scope>
    <source>
        <strain evidence="1 2">CGMCC 1.12562</strain>
    </source>
</reference>
<dbReference type="AlphaFoldDB" id="A0ABD5NHC0"/>
<protein>
    <recommendedName>
        <fullName evidence="3">Tryptophanyl-tRNA synthetase</fullName>
    </recommendedName>
</protein>
<comment type="caution">
    <text evidence="1">The sequence shown here is derived from an EMBL/GenBank/DDBJ whole genome shotgun (WGS) entry which is preliminary data.</text>
</comment>
<gene>
    <name evidence="1" type="ORF">ACFOKC_13380</name>
</gene>
<name>A0ABD5NHC0_9EURY</name>
<dbReference type="Gene3D" id="3.40.50.620">
    <property type="entry name" value="HUPs"/>
    <property type="match status" value="1"/>
</dbReference>